<dbReference type="Gene3D" id="3.40.50.2000">
    <property type="entry name" value="Glycogen Phosphorylase B"/>
    <property type="match status" value="1"/>
</dbReference>
<dbReference type="EMBL" id="JACOFU010000001">
    <property type="protein sequence ID" value="MBC3829962.1"/>
    <property type="molecule type" value="Genomic_DNA"/>
</dbReference>
<gene>
    <name evidence="1" type="ORF">H8K33_00405</name>
</gene>
<dbReference type="Proteomes" id="UP000643610">
    <property type="component" value="Unassembled WGS sequence"/>
</dbReference>
<sequence>MAEQNDLILIFDALDQVISDPLGRHSWRRLGKLVIKNVDIKILRVIRQRLTNEVDQDGLAGFYRAVFFKYVMGIRNDAVSAGKVLEDLRPIHVDRIMSFINFEWGNIVAEAKSSIEFAQMMEAANMPRLMDLVSLVVQKNSEIRAPRLAKNVQRVAIYTPQIFNHKHPPTKLVFEHARLFQSQNIEVRIFSCQEQSIPEMREYLSNDGHLKIPPPETQFDHQIMLTSKIDIVRAQERFSLPLRAQCILKFMENFEPDLCFFVGHQSLILKSLYQQYPLLGLNISSLAPAGDLDLWLSADEAVKENAPGVKTNAYYHPFRTIQKADEVNISRSDLQLAADSVVLLTVGARLEKEVCGDWATAMLDICTRFPNVFWLIVGGNGDTPSAVRTSNLPNIRCLPYQSNLRGIYACSDIYVNPPRLGGGFSVAEAMAEGLPTLAFVDTDGGRKLGSAASLNQVDYFEELNRLIGNADARVIKGKQLSELFHATINLENSIPSLMRAMELTIEKFQRRQVAIDPSFNE</sequence>
<keyword evidence="2" id="KW-1185">Reference proteome</keyword>
<dbReference type="RefSeq" id="WP_186889016.1">
    <property type="nucleotide sequence ID" value="NZ_JACOFU010000001.1"/>
</dbReference>
<name>A0ABR6XKC2_9BURK</name>
<protein>
    <submittedName>
        <fullName evidence="1">Glycosyltransferase family 4 protein</fullName>
    </submittedName>
</protein>
<evidence type="ECO:0000313" key="2">
    <source>
        <dbReference type="Proteomes" id="UP000643610"/>
    </source>
</evidence>
<organism evidence="1 2">
    <name type="scientific">Undibacterium amnicola</name>
    <dbReference type="NCBI Taxonomy" id="1834038"/>
    <lineage>
        <taxon>Bacteria</taxon>
        <taxon>Pseudomonadati</taxon>
        <taxon>Pseudomonadota</taxon>
        <taxon>Betaproteobacteria</taxon>
        <taxon>Burkholderiales</taxon>
        <taxon>Oxalobacteraceae</taxon>
        <taxon>Undibacterium</taxon>
    </lineage>
</organism>
<accession>A0ABR6XKC2</accession>
<dbReference type="SUPFAM" id="SSF53756">
    <property type="entry name" value="UDP-Glycosyltransferase/glycogen phosphorylase"/>
    <property type="match status" value="1"/>
</dbReference>
<dbReference type="Pfam" id="PF13692">
    <property type="entry name" value="Glyco_trans_1_4"/>
    <property type="match status" value="1"/>
</dbReference>
<proteinExistence type="predicted"/>
<evidence type="ECO:0000313" key="1">
    <source>
        <dbReference type="EMBL" id="MBC3829962.1"/>
    </source>
</evidence>
<reference evidence="1 2" key="1">
    <citation type="submission" date="2020-08" db="EMBL/GenBank/DDBJ databases">
        <title>Novel species isolated from subtropical streams in China.</title>
        <authorList>
            <person name="Lu H."/>
        </authorList>
    </citation>
    <scope>NUCLEOTIDE SEQUENCE [LARGE SCALE GENOMIC DNA]</scope>
    <source>
        <strain evidence="1 2">KCTC 52442</strain>
    </source>
</reference>
<comment type="caution">
    <text evidence="1">The sequence shown here is derived from an EMBL/GenBank/DDBJ whole genome shotgun (WGS) entry which is preliminary data.</text>
</comment>